<organism evidence="6 7">
    <name type="scientific">Phaedon cochleariae</name>
    <name type="common">Mustard beetle</name>
    <dbReference type="NCBI Taxonomy" id="80249"/>
    <lineage>
        <taxon>Eukaryota</taxon>
        <taxon>Metazoa</taxon>
        <taxon>Ecdysozoa</taxon>
        <taxon>Arthropoda</taxon>
        <taxon>Hexapoda</taxon>
        <taxon>Insecta</taxon>
        <taxon>Pterygota</taxon>
        <taxon>Neoptera</taxon>
        <taxon>Endopterygota</taxon>
        <taxon>Coleoptera</taxon>
        <taxon>Polyphaga</taxon>
        <taxon>Cucujiformia</taxon>
        <taxon>Chrysomeloidea</taxon>
        <taxon>Chrysomelidae</taxon>
        <taxon>Chrysomelinae</taxon>
        <taxon>Chrysomelini</taxon>
        <taxon>Phaedon</taxon>
    </lineage>
</organism>
<evidence type="ECO:0000259" key="5">
    <source>
        <dbReference type="Pfam" id="PF00151"/>
    </source>
</evidence>
<dbReference type="AlphaFoldDB" id="A0A9N9X896"/>
<dbReference type="PRINTS" id="PR00821">
    <property type="entry name" value="TAGLIPASE"/>
</dbReference>
<feature type="non-terminal residue" evidence="6">
    <location>
        <position position="314"/>
    </location>
</feature>
<dbReference type="GO" id="GO:0016042">
    <property type="term" value="P:lipid catabolic process"/>
    <property type="evidence" value="ECO:0007669"/>
    <property type="project" value="TreeGrafter"/>
</dbReference>
<dbReference type="EMBL" id="OU896715">
    <property type="protein sequence ID" value="CAG9825648.1"/>
    <property type="molecule type" value="Genomic_DNA"/>
</dbReference>
<protein>
    <recommendedName>
        <fullName evidence="5">Lipase domain-containing protein</fullName>
    </recommendedName>
</protein>
<name>A0A9N9X896_PHACE</name>
<proteinExistence type="inferred from homology"/>
<feature type="domain" description="Lipase" evidence="5">
    <location>
        <begin position="56"/>
        <end position="284"/>
    </location>
</feature>
<sequence>GLLRELNCYQFYLGDCPIYFEEPCHPGVIKFILSIGKGDRIAYYDIDPIEPRLPREFNVLVPLKIVVHGYGGLTVDSASANVTKAYQDIGYNVIIVDWKPLASIPCYVTAYFNTWHVGQCLASLTANLVASGIGPYFVHVVGFSLGAHVAGFAGKNLKDVLGYSFMRITGLDPALPFFATLKNDWKLDASDASFVDVIHTSAGSFGKLEATGHVDFYVNGGSLQPFCHKAPYPPLCSHIMAGIYFAESIRNRMNPFIGVKCDNFAYYYFGSCNSADTTVMGEYVPYIARGSYYVITTNESTFGLDNIYPNNLYT</sequence>
<dbReference type="Pfam" id="PF00151">
    <property type="entry name" value="Lipase"/>
    <property type="match status" value="1"/>
</dbReference>
<evidence type="ECO:0000313" key="7">
    <source>
        <dbReference type="Proteomes" id="UP001153737"/>
    </source>
</evidence>
<dbReference type="PANTHER" id="PTHR11610:SF178">
    <property type="entry name" value="LIPASE MEMBER H-A-LIKE PROTEIN"/>
    <property type="match status" value="1"/>
</dbReference>
<reference evidence="6" key="1">
    <citation type="submission" date="2022-01" db="EMBL/GenBank/DDBJ databases">
        <authorList>
            <person name="King R."/>
        </authorList>
    </citation>
    <scope>NUCLEOTIDE SEQUENCE</scope>
</reference>
<accession>A0A9N9X896</accession>
<comment type="similarity">
    <text evidence="2 4">Belongs to the AB hydrolase superfamily. Lipase family.</text>
</comment>
<evidence type="ECO:0000256" key="1">
    <source>
        <dbReference type="ARBA" id="ARBA00004613"/>
    </source>
</evidence>
<keyword evidence="3" id="KW-0964">Secreted</keyword>
<dbReference type="InterPro" id="IPR029058">
    <property type="entry name" value="AB_hydrolase_fold"/>
</dbReference>
<evidence type="ECO:0000256" key="3">
    <source>
        <dbReference type="ARBA" id="ARBA00022525"/>
    </source>
</evidence>
<dbReference type="OrthoDB" id="8183961at2759"/>
<dbReference type="SUPFAM" id="SSF53474">
    <property type="entry name" value="alpha/beta-Hydrolases"/>
    <property type="match status" value="1"/>
</dbReference>
<reference evidence="6" key="2">
    <citation type="submission" date="2022-10" db="EMBL/GenBank/DDBJ databases">
        <authorList>
            <consortium name="ENA_rothamsted_submissions"/>
            <consortium name="culmorum"/>
            <person name="King R."/>
        </authorList>
    </citation>
    <scope>NUCLEOTIDE SEQUENCE</scope>
</reference>
<dbReference type="PANTHER" id="PTHR11610">
    <property type="entry name" value="LIPASE"/>
    <property type="match status" value="1"/>
</dbReference>
<dbReference type="Gene3D" id="3.40.50.1820">
    <property type="entry name" value="alpha/beta hydrolase"/>
    <property type="match status" value="1"/>
</dbReference>
<dbReference type="GO" id="GO:0005615">
    <property type="term" value="C:extracellular space"/>
    <property type="evidence" value="ECO:0007669"/>
    <property type="project" value="TreeGrafter"/>
</dbReference>
<dbReference type="GO" id="GO:0016298">
    <property type="term" value="F:lipase activity"/>
    <property type="evidence" value="ECO:0007669"/>
    <property type="project" value="InterPro"/>
</dbReference>
<evidence type="ECO:0000313" key="6">
    <source>
        <dbReference type="EMBL" id="CAG9825648.1"/>
    </source>
</evidence>
<dbReference type="Proteomes" id="UP001153737">
    <property type="component" value="Chromosome 9"/>
</dbReference>
<keyword evidence="7" id="KW-1185">Reference proteome</keyword>
<comment type="subcellular location">
    <subcellularLocation>
        <location evidence="1">Secreted</location>
    </subcellularLocation>
</comment>
<evidence type="ECO:0000256" key="2">
    <source>
        <dbReference type="ARBA" id="ARBA00010701"/>
    </source>
</evidence>
<gene>
    <name evidence="6" type="ORF">PHAECO_LOCUS12326</name>
</gene>
<evidence type="ECO:0000256" key="4">
    <source>
        <dbReference type="RuleBase" id="RU004262"/>
    </source>
</evidence>
<dbReference type="InterPro" id="IPR000734">
    <property type="entry name" value="TAG_lipase"/>
</dbReference>
<dbReference type="InterPro" id="IPR013818">
    <property type="entry name" value="Lipase"/>
</dbReference>